<keyword evidence="3" id="KW-1185">Reference proteome</keyword>
<sequence>MNYKELQKGLPWLPLSIKMLFTGYLLTIGFGLLMAGAQIMLTHGMADGKPGLSVDDIVYSYYGNRNGSTLEAKLNGSMKNNAPPQVRIEIIKWARAGAPAKDWDSRFKNIFETHCTACHHAASSLPDFSKLENVQQRASIDTGISFTSLTKVSHVHLFGIAFIFMLMGAIFVFAVGIPEWIKATLVVIPFAFLIIDVISWWLTKLNPEFAWITIIGGYGYSLASAAMLFISLYQMWILPWKPAKKHNPNT</sequence>
<dbReference type="OrthoDB" id="282780at2"/>
<protein>
    <recommendedName>
        <fullName evidence="4">Elongation factor-1 alpha</fullName>
    </recommendedName>
</protein>
<feature type="transmembrane region" description="Helical" evidence="1">
    <location>
        <begin position="21"/>
        <end position="41"/>
    </location>
</feature>
<name>G3IZC9_METTV</name>
<evidence type="ECO:0000313" key="2">
    <source>
        <dbReference type="EMBL" id="EGW20301.1"/>
    </source>
</evidence>
<feature type="transmembrane region" description="Helical" evidence="1">
    <location>
        <begin position="209"/>
        <end position="236"/>
    </location>
</feature>
<reference evidence="2 3" key="1">
    <citation type="submission" date="2011-06" db="EMBL/GenBank/DDBJ databases">
        <title>Genomic sequence of Methylobacter tundripaludum SV96.</title>
        <authorList>
            <consortium name="US DOE Joint Genome Institute"/>
            <person name="Lucas S."/>
            <person name="Han J."/>
            <person name="Lapidus A."/>
            <person name="Cheng J.-F."/>
            <person name="Goodwin L."/>
            <person name="Pitluck S."/>
            <person name="Held B."/>
            <person name="Detter J.C."/>
            <person name="Han C."/>
            <person name="Tapia R."/>
            <person name="Land M."/>
            <person name="Hauser L."/>
            <person name="Kyrpides N."/>
            <person name="Ivanova N."/>
            <person name="Ovchinnikova G."/>
            <person name="Pagani I."/>
            <person name="Klotz M.G."/>
            <person name="Dispirito A.A."/>
            <person name="Murrell J.C."/>
            <person name="Dunfield P."/>
            <person name="Kalyuzhnaya M.G."/>
            <person name="Svenning M."/>
            <person name="Trotsenko Y.A."/>
            <person name="Stein L.Y."/>
            <person name="Woyke T."/>
        </authorList>
    </citation>
    <scope>NUCLEOTIDE SEQUENCE [LARGE SCALE GENOMIC DNA]</scope>
    <source>
        <strain evidence="3">ATCC BAA-1195 / DSM 17260 / SV96</strain>
    </source>
</reference>
<keyword evidence="1" id="KW-1133">Transmembrane helix</keyword>
<feature type="transmembrane region" description="Helical" evidence="1">
    <location>
        <begin position="183"/>
        <end position="203"/>
    </location>
</feature>
<keyword evidence="1" id="KW-0812">Transmembrane</keyword>
<gene>
    <name evidence="2" type="ORF">Mettu_3432</name>
</gene>
<dbReference type="HOGENOM" id="CLU_076573_0_0_6"/>
<feature type="transmembrane region" description="Helical" evidence="1">
    <location>
        <begin position="155"/>
        <end position="176"/>
    </location>
</feature>
<dbReference type="Proteomes" id="UP000004664">
    <property type="component" value="Unassembled WGS sequence"/>
</dbReference>
<evidence type="ECO:0000313" key="3">
    <source>
        <dbReference type="Proteomes" id="UP000004664"/>
    </source>
</evidence>
<proteinExistence type="predicted"/>
<dbReference type="RefSeq" id="WP_006892593.1">
    <property type="nucleotide sequence ID" value="NZ_JH109153.1"/>
</dbReference>
<evidence type="ECO:0000256" key="1">
    <source>
        <dbReference type="SAM" id="Phobius"/>
    </source>
</evidence>
<dbReference type="eggNOG" id="ENOG502Z8R1">
    <property type="taxonomic scope" value="Bacteria"/>
</dbReference>
<keyword evidence="1" id="KW-0472">Membrane</keyword>
<evidence type="ECO:0008006" key="4">
    <source>
        <dbReference type="Google" id="ProtNLM"/>
    </source>
</evidence>
<dbReference type="AlphaFoldDB" id="G3IZC9"/>
<accession>G3IZC9</accession>
<dbReference type="EMBL" id="JH109153">
    <property type="protein sequence ID" value="EGW20301.1"/>
    <property type="molecule type" value="Genomic_DNA"/>
</dbReference>
<organism evidence="2 3">
    <name type="scientific">Methylobacter tundripaludum (strain ATCC BAA-1195 / DSM 17260 / SV96)</name>
    <dbReference type="NCBI Taxonomy" id="697282"/>
    <lineage>
        <taxon>Bacteria</taxon>
        <taxon>Pseudomonadati</taxon>
        <taxon>Pseudomonadota</taxon>
        <taxon>Gammaproteobacteria</taxon>
        <taxon>Methylococcales</taxon>
        <taxon>Methylococcaceae</taxon>
        <taxon>Methylobacter</taxon>
    </lineage>
</organism>